<protein>
    <submittedName>
        <fullName evidence="1">Uncharacterized protein</fullName>
    </submittedName>
</protein>
<dbReference type="AlphaFoldDB" id="A0AAD8PKE2"/>
<name>A0AAD8PKE2_9PEZI</name>
<evidence type="ECO:0000313" key="1">
    <source>
        <dbReference type="EMBL" id="KAK1566124.1"/>
    </source>
</evidence>
<organism evidence="1 2">
    <name type="scientific">Colletotrichum navitas</name>
    <dbReference type="NCBI Taxonomy" id="681940"/>
    <lineage>
        <taxon>Eukaryota</taxon>
        <taxon>Fungi</taxon>
        <taxon>Dikarya</taxon>
        <taxon>Ascomycota</taxon>
        <taxon>Pezizomycotina</taxon>
        <taxon>Sordariomycetes</taxon>
        <taxon>Hypocreomycetidae</taxon>
        <taxon>Glomerellales</taxon>
        <taxon>Glomerellaceae</taxon>
        <taxon>Colletotrichum</taxon>
        <taxon>Colletotrichum graminicola species complex</taxon>
    </lineage>
</organism>
<dbReference type="GeneID" id="85443631"/>
<dbReference type="Proteomes" id="UP001230504">
    <property type="component" value="Unassembled WGS sequence"/>
</dbReference>
<sequence>MIYAQRTQGLEHQSATYHFAKPTQLRRNPLAYFKPLLVAQLQKFGAQGHLEETVDLLSVNFVMSMLFSDIRGFIKQHRGFPRFVLTVEDRNDKAASIYNGTQLPCKSLIGAVVESHDSDARLLSDAWKFWVGEWLISMLKDLDGSFNLFLNDRLVAVWAPNTDDKEILGFDLKDSNTLAIIASLRRGRLTVNGSEQLLNAVCCNMDTVDKSIRRTRSNQEEGRHIVLSTAMWVTHIEGWFTVHSS</sequence>
<proteinExistence type="predicted"/>
<dbReference type="RefSeq" id="XP_060407344.1">
    <property type="nucleotide sequence ID" value="XM_060559391.1"/>
</dbReference>
<gene>
    <name evidence="1" type="ORF">LY79DRAFT_572666</name>
</gene>
<keyword evidence="2" id="KW-1185">Reference proteome</keyword>
<reference evidence="1" key="1">
    <citation type="submission" date="2021-06" db="EMBL/GenBank/DDBJ databases">
        <title>Comparative genomics, transcriptomics and evolutionary studies reveal genomic signatures of adaptation to plant cell wall in hemibiotrophic fungi.</title>
        <authorList>
            <consortium name="DOE Joint Genome Institute"/>
            <person name="Baroncelli R."/>
            <person name="Diaz J.F."/>
            <person name="Benocci T."/>
            <person name="Peng M."/>
            <person name="Battaglia E."/>
            <person name="Haridas S."/>
            <person name="Andreopoulos W."/>
            <person name="Labutti K."/>
            <person name="Pangilinan J."/>
            <person name="Floch G.L."/>
            <person name="Makela M.R."/>
            <person name="Henrissat B."/>
            <person name="Grigoriev I.V."/>
            <person name="Crouch J.A."/>
            <person name="De Vries R.P."/>
            <person name="Sukno S.A."/>
            <person name="Thon M.R."/>
        </authorList>
    </citation>
    <scope>NUCLEOTIDE SEQUENCE</scope>
    <source>
        <strain evidence="1">CBS 125086</strain>
    </source>
</reference>
<accession>A0AAD8PKE2</accession>
<evidence type="ECO:0000313" key="2">
    <source>
        <dbReference type="Proteomes" id="UP001230504"/>
    </source>
</evidence>
<comment type="caution">
    <text evidence="1">The sequence shown here is derived from an EMBL/GenBank/DDBJ whole genome shotgun (WGS) entry which is preliminary data.</text>
</comment>
<dbReference type="EMBL" id="JAHLJV010000160">
    <property type="protein sequence ID" value="KAK1566124.1"/>
    <property type="molecule type" value="Genomic_DNA"/>
</dbReference>